<accession>A0A1L3MG09</accession>
<dbReference type="Pfam" id="PF01575">
    <property type="entry name" value="MaoC_dehydratas"/>
    <property type="match status" value="1"/>
</dbReference>
<proteinExistence type="inferred from homology"/>
<keyword evidence="4" id="KW-1185">Reference proteome</keyword>
<comment type="similarity">
    <text evidence="1">Belongs to the enoyl-CoA hydratase/isomerase family.</text>
</comment>
<name>A0A1L3MG09_9MICO</name>
<reference evidence="3 4" key="1">
    <citation type="submission" date="2015-11" db="EMBL/GenBank/DDBJ databases">
        <authorList>
            <person name="Zhang Y."/>
            <person name="Guo Z."/>
        </authorList>
    </citation>
    <scope>NUCLEOTIDE SEQUENCE [LARGE SCALE GENOMIC DNA]</scope>
    <source>
        <strain evidence="3 4">YFY001</strain>
    </source>
</reference>
<dbReference type="RefSeq" id="WP_072624503.1">
    <property type="nucleotide sequence ID" value="NZ_CP013290.1"/>
</dbReference>
<dbReference type="InterPro" id="IPR029069">
    <property type="entry name" value="HotDog_dom_sf"/>
</dbReference>
<feature type="domain" description="MaoC-like" evidence="2">
    <location>
        <begin position="184"/>
        <end position="265"/>
    </location>
</feature>
<protein>
    <submittedName>
        <fullName evidence="3">Dehydratase</fullName>
    </submittedName>
</protein>
<dbReference type="Proteomes" id="UP000182938">
    <property type="component" value="Chromosome"/>
</dbReference>
<dbReference type="InterPro" id="IPR002539">
    <property type="entry name" value="MaoC-like_dom"/>
</dbReference>
<evidence type="ECO:0000313" key="4">
    <source>
        <dbReference type="Proteomes" id="UP000182938"/>
    </source>
</evidence>
<dbReference type="KEGG" id="jte:ASJ30_07175"/>
<sequence>MAVTTVKSIPALGPIYAKAVLPGKGGGSSLPDTRLRLEGHEVDRLDLLEYQRICGFNNSDVLPHTYPHVVGFPLQMQLMSGKDFPLPLMGLVHVENVITVHREVRFDEALDITVSADNLRAHPKGKVVDLVTEVDVARERVWEGRSTYLARGKGDAEADRGAQPPAIPTGPAAAKWSLPGDLGRTYGLASGDINPIHMSAVTAKAMGFPKAIAHGMWTYARVLGAIGPRTSGPCTSHVWFKKPVLLPAKVDFVIDTTGEKVVAGLRSTRKPEIEHLVLTLA</sequence>
<organism evidence="3 4">
    <name type="scientific">Janibacter indicus</name>
    <dbReference type="NCBI Taxonomy" id="857417"/>
    <lineage>
        <taxon>Bacteria</taxon>
        <taxon>Bacillati</taxon>
        <taxon>Actinomycetota</taxon>
        <taxon>Actinomycetes</taxon>
        <taxon>Micrococcales</taxon>
        <taxon>Intrasporangiaceae</taxon>
        <taxon>Janibacter</taxon>
    </lineage>
</organism>
<gene>
    <name evidence="3" type="ORF">ASJ30_07175</name>
</gene>
<dbReference type="PRINTS" id="PR01483">
    <property type="entry name" value="FASYNTHASE"/>
</dbReference>
<dbReference type="GO" id="GO:0005835">
    <property type="term" value="C:fatty acid synthase complex"/>
    <property type="evidence" value="ECO:0007669"/>
    <property type="project" value="InterPro"/>
</dbReference>
<evidence type="ECO:0000256" key="1">
    <source>
        <dbReference type="ARBA" id="ARBA00005254"/>
    </source>
</evidence>
<evidence type="ECO:0000313" key="3">
    <source>
        <dbReference type="EMBL" id="APH01353.1"/>
    </source>
</evidence>
<dbReference type="SUPFAM" id="SSF54637">
    <property type="entry name" value="Thioesterase/thiol ester dehydrase-isomerase"/>
    <property type="match status" value="2"/>
</dbReference>
<dbReference type="EMBL" id="CP013290">
    <property type="protein sequence ID" value="APH01353.1"/>
    <property type="molecule type" value="Genomic_DNA"/>
</dbReference>
<dbReference type="GO" id="GO:0004312">
    <property type="term" value="F:fatty acid synthase activity"/>
    <property type="evidence" value="ECO:0007669"/>
    <property type="project" value="InterPro"/>
</dbReference>
<dbReference type="PANTHER" id="PTHR43841:SF1">
    <property type="entry name" value="3-HYDROXYACYL-THIOESTER DEHYDRATASE X"/>
    <property type="match status" value="1"/>
</dbReference>
<dbReference type="Gene3D" id="3.10.129.10">
    <property type="entry name" value="Hotdog Thioesterase"/>
    <property type="match status" value="1"/>
</dbReference>
<dbReference type="InterPro" id="IPR003965">
    <property type="entry name" value="Fatty_acid_synthase"/>
</dbReference>
<dbReference type="AlphaFoldDB" id="A0A1L3MG09"/>
<dbReference type="GO" id="GO:0006633">
    <property type="term" value="P:fatty acid biosynthetic process"/>
    <property type="evidence" value="ECO:0007669"/>
    <property type="project" value="InterPro"/>
</dbReference>
<evidence type="ECO:0000259" key="2">
    <source>
        <dbReference type="Pfam" id="PF01575"/>
    </source>
</evidence>
<dbReference type="PANTHER" id="PTHR43841">
    <property type="entry name" value="3-HYDROXYACYL-THIOESTER DEHYDRATASE HTDX-RELATED"/>
    <property type="match status" value="1"/>
</dbReference>